<keyword evidence="5" id="KW-0285">Flavoprotein</keyword>
<comment type="similarity">
    <text evidence="3">Belongs to the MnmG family.</text>
</comment>
<dbReference type="Pfam" id="PF21680">
    <property type="entry name" value="GIDA_C_1st"/>
    <property type="match status" value="1"/>
</dbReference>
<evidence type="ECO:0000256" key="2">
    <source>
        <dbReference type="ARBA" id="ARBA00003717"/>
    </source>
</evidence>
<keyword evidence="6" id="KW-0819">tRNA processing</keyword>
<dbReference type="InterPro" id="IPR049312">
    <property type="entry name" value="GIDA_C_N"/>
</dbReference>
<evidence type="ECO:0000256" key="10">
    <source>
        <dbReference type="ARBA" id="ARBA00031800"/>
    </source>
</evidence>
<evidence type="ECO:0000256" key="7">
    <source>
        <dbReference type="ARBA" id="ARBA00022827"/>
    </source>
</evidence>
<accession>A0ABU5VQA9</accession>
<evidence type="ECO:0000256" key="1">
    <source>
        <dbReference type="ARBA" id="ARBA00001974"/>
    </source>
</evidence>
<dbReference type="Pfam" id="PF01134">
    <property type="entry name" value="GIDA"/>
    <property type="match status" value="1"/>
</dbReference>
<evidence type="ECO:0000256" key="4">
    <source>
        <dbReference type="ARBA" id="ARBA00020461"/>
    </source>
</evidence>
<dbReference type="RefSeq" id="WP_323574286.1">
    <property type="nucleotide sequence ID" value="NZ_JAYGJQ010000001.1"/>
</dbReference>
<dbReference type="SMART" id="SM01228">
    <property type="entry name" value="GIDA_assoc_3"/>
    <property type="match status" value="1"/>
</dbReference>
<keyword evidence="13" id="KW-1185">Reference proteome</keyword>
<dbReference type="Gene3D" id="1.10.150.570">
    <property type="entry name" value="GidA associated domain, C-terminal subdomain"/>
    <property type="match status" value="1"/>
</dbReference>
<evidence type="ECO:0000256" key="6">
    <source>
        <dbReference type="ARBA" id="ARBA00022694"/>
    </source>
</evidence>
<proteinExistence type="inferred from homology"/>
<dbReference type="Proteomes" id="UP001302274">
    <property type="component" value="Unassembled WGS sequence"/>
</dbReference>
<dbReference type="PANTHER" id="PTHR11806:SF0">
    <property type="entry name" value="PROTEIN MTO1 HOMOLOG, MITOCHONDRIAL"/>
    <property type="match status" value="1"/>
</dbReference>
<evidence type="ECO:0000259" key="11">
    <source>
        <dbReference type="SMART" id="SM01228"/>
    </source>
</evidence>
<dbReference type="SUPFAM" id="SSF51905">
    <property type="entry name" value="FAD/NAD(P)-binding domain"/>
    <property type="match status" value="1"/>
</dbReference>
<evidence type="ECO:0000256" key="9">
    <source>
        <dbReference type="ARBA" id="ARBA00025948"/>
    </source>
</evidence>
<evidence type="ECO:0000256" key="3">
    <source>
        <dbReference type="ARBA" id="ARBA00007653"/>
    </source>
</evidence>
<feature type="domain" description="tRNA uridine 5-carboxymethylaminomethyl modification enzyme C-terminal subdomain" evidence="11">
    <location>
        <begin position="545"/>
        <end position="615"/>
    </location>
</feature>
<dbReference type="InterPro" id="IPR040131">
    <property type="entry name" value="MnmG_N"/>
</dbReference>
<dbReference type="InterPro" id="IPR026904">
    <property type="entry name" value="MnmG_C"/>
</dbReference>
<dbReference type="InterPro" id="IPR044920">
    <property type="entry name" value="MnmG_C_subdom_sf"/>
</dbReference>
<sequence>MKNNFDILIIGGGHAGSEAAWISSQFDLKVGLISGPGATLASTPCNPAVGGVGKGQVVREIDALGGLMGIVADKAGIQYRTLNESKGFAVQSTRVQVDKELYTKYAEELLSQRDNLSIIREMVKSVRKENDSFIIETESGKTFESKKVIVTTGTFLAGKLHTGEEQNAGGRVECKESVGLNDLFADIKTTPNRFKTGTPPRIDRKTINYSVMEPQESDYSTRNFHSLSEPFERSSEQVACYLTRTNSETLSIIRANKERSPIFNGQIKGVGPRYCPSIEDKAFRYTEKDVHHVFVEPEGLNLETIYPNGVSTSLPKDVQESFIRTISGLENAKILVHGYAVEYDVVDTSELSRLMEYKSIPGLFFAGQVCGTSGYEEAAGQGIVAGINASLAFLGKDPLVLDRNDSYIGVMVEDLVTNKRDEPYRLFTARSENRLYVREDNTIQRMNKYRKVLGLSGKLDFYQESILDEVEILEKLIEETMYYATTPSNKVYFAEKEYGTLENNISLKELLRRPNLNPVKVLEAECLKVGASFNLDVIRTVAIAAKYEGYIDRAVIESEKINRMSKKRIDWEILADSKNISFECKLRIKTIRPETFGQLQRIEGIRPATLAYVAGNLV</sequence>
<keyword evidence="8" id="KW-0520">NAD</keyword>
<protein>
    <recommendedName>
        <fullName evidence="4">tRNA uridine 5-carboxymethylaminomethyl modification enzyme MnmG</fullName>
    </recommendedName>
    <alternativeName>
        <fullName evidence="10">Glucose-inhibited division protein A</fullName>
    </alternativeName>
</protein>
<comment type="function">
    <text evidence="2">NAD-binding protein involved in the addition of a carboxymethylaminomethyl (cmnm) group at the wobble position (U34) of certain tRNAs, forming tRNA-cmnm(5)s(2)U34.</text>
</comment>
<organism evidence="12 13">
    <name type="scientific">Bacteriovorax antarcticus</name>
    <dbReference type="NCBI Taxonomy" id="3088717"/>
    <lineage>
        <taxon>Bacteria</taxon>
        <taxon>Pseudomonadati</taxon>
        <taxon>Bdellovibrionota</taxon>
        <taxon>Bacteriovoracia</taxon>
        <taxon>Bacteriovoracales</taxon>
        <taxon>Bacteriovoracaceae</taxon>
        <taxon>Bacteriovorax</taxon>
    </lineage>
</organism>
<comment type="subunit">
    <text evidence="9">Homodimer. Heterotetramer of two MnmE and two MnmG subunits.</text>
</comment>
<dbReference type="EMBL" id="JAYGJQ010000001">
    <property type="protein sequence ID" value="MEA9354797.1"/>
    <property type="molecule type" value="Genomic_DNA"/>
</dbReference>
<dbReference type="InterPro" id="IPR020595">
    <property type="entry name" value="MnmG-rel_CS"/>
</dbReference>
<dbReference type="InterPro" id="IPR036188">
    <property type="entry name" value="FAD/NAD-bd_sf"/>
</dbReference>
<dbReference type="PROSITE" id="PS01280">
    <property type="entry name" value="GIDA_1"/>
    <property type="match status" value="1"/>
</dbReference>
<evidence type="ECO:0000313" key="13">
    <source>
        <dbReference type="Proteomes" id="UP001302274"/>
    </source>
</evidence>
<dbReference type="InterPro" id="IPR047001">
    <property type="entry name" value="MnmG_C_subdom"/>
</dbReference>
<dbReference type="PRINTS" id="PR00411">
    <property type="entry name" value="PNDRDTASEI"/>
</dbReference>
<evidence type="ECO:0000313" key="12">
    <source>
        <dbReference type="EMBL" id="MEA9354797.1"/>
    </source>
</evidence>
<dbReference type="InterPro" id="IPR002218">
    <property type="entry name" value="MnmG-rel"/>
</dbReference>
<comment type="caution">
    <text evidence="12">The sequence shown here is derived from an EMBL/GenBank/DDBJ whole genome shotgun (WGS) entry which is preliminary data.</text>
</comment>
<keyword evidence="7" id="KW-0274">FAD</keyword>
<dbReference type="Gene3D" id="1.10.10.1800">
    <property type="entry name" value="tRNA uridine 5-carboxymethylaminomethyl modification enzyme MnmG/GidA"/>
    <property type="match status" value="1"/>
</dbReference>
<dbReference type="Pfam" id="PF13932">
    <property type="entry name" value="SAM_GIDA_C"/>
    <property type="match status" value="1"/>
</dbReference>
<comment type="cofactor">
    <cofactor evidence="1">
        <name>FAD</name>
        <dbReference type="ChEBI" id="CHEBI:57692"/>
    </cofactor>
</comment>
<dbReference type="InterPro" id="IPR004416">
    <property type="entry name" value="MnmG"/>
</dbReference>
<evidence type="ECO:0000256" key="8">
    <source>
        <dbReference type="ARBA" id="ARBA00023027"/>
    </source>
</evidence>
<evidence type="ECO:0000256" key="5">
    <source>
        <dbReference type="ARBA" id="ARBA00022630"/>
    </source>
</evidence>
<dbReference type="PANTHER" id="PTHR11806">
    <property type="entry name" value="GLUCOSE INHIBITED DIVISION PROTEIN A"/>
    <property type="match status" value="1"/>
</dbReference>
<reference evidence="12 13" key="1">
    <citation type="submission" date="2023-11" db="EMBL/GenBank/DDBJ databases">
        <title>A Novel Polar Bacteriovorax (B. antarcticus) Isolated from the Biocrust in Antarctica.</title>
        <authorList>
            <person name="Mun W."/>
            <person name="Choi S.Y."/>
            <person name="Mitchell R.J."/>
        </authorList>
    </citation>
    <scope>NUCLEOTIDE SEQUENCE [LARGE SCALE GENOMIC DNA]</scope>
    <source>
        <strain evidence="12 13">PP10</strain>
    </source>
</reference>
<dbReference type="NCBIfam" id="TIGR00136">
    <property type="entry name" value="mnmG_gidA"/>
    <property type="match status" value="1"/>
</dbReference>
<name>A0ABU5VQA9_9BACT</name>
<gene>
    <name evidence="12" type="primary">mnmG</name>
    <name evidence="12" type="ORF">SHI21_01195</name>
</gene>
<dbReference type="Gene3D" id="3.50.50.60">
    <property type="entry name" value="FAD/NAD(P)-binding domain"/>
    <property type="match status" value="2"/>
</dbReference>